<dbReference type="SUPFAM" id="SSF57625">
    <property type="entry name" value="Invertebrate chitin-binding proteins"/>
    <property type="match status" value="3"/>
</dbReference>
<dbReference type="GO" id="GO:0008061">
    <property type="term" value="F:chitin binding"/>
    <property type="evidence" value="ECO:0007669"/>
    <property type="project" value="UniProtKB-KW"/>
</dbReference>
<dbReference type="InterPro" id="IPR036508">
    <property type="entry name" value="Chitin-bd_dom_sf"/>
</dbReference>
<feature type="chain" id="PRO_5036403288" description="Chitin-binding type-2 domain-containing protein" evidence="7">
    <location>
        <begin position="22"/>
        <end position="386"/>
    </location>
</feature>
<evidence type="ECO:0000256" key="4">
    <source>
        <dbReference type="ARBA" id="ARBA00023157"/>
    </source>
</evidence>
<feature type="domain" description="Chitin-binding type-2" evidence="8">
    <location>
        <begin position="267"/>
        <end position="322"/>
    </location>
</feature>
<gene>
    <name evidence="9" type="ORF">NMOB1V02_LOCUS8785</name>
</gene>
<dbReference type="InterPro" id="IPR051940">
    <property type="entry name" value="Chitin_bind-dev_reg"/>
</dbReference>
<evidence type="ECO:0000259" key="8">
    <source>
        <dbReference type="PROSITE" id="PS50940"/>
    </source>
</evidence>
<dbReference type="GO" id="GO:0005576">
    <property type="term" value="C:extracellular region"/>
    <property type="evidence" value="ECO:0007669"/>
    <property type="project" value="InterPro"/>
</dbReference>
<keyword evidence="4" id="KW-1015">Disulfide bond</keyword>
<feature type="signal peptide" evidence="7">
    <location>
        <begin position="1"/>
        <end position="21"/>
    </location>
</feature>
<name>A0A7R9GHF9_9CRUS</name>
<feature type="region of interest" description="Disordered" evidence="6">
    <location>
        <begin position="129"/>
        <end position="155"/>
    </location>
</feature>
<dbReference type="Proteomes" id="UP000678499">
    <property type="component" value="Unassembled WGS sequence"/>
</dbReference>
<accession>A0A7R9GHF9</accession>
<evidence type="ECO:0000313" key="10">
    <source>
        <dbReference type="Proteomes" id="UP000678499"/>
    </source>
</evidence>
<dbReference type="EMBL" id="CAJPEX010002645">
    <property type="protein sequence ID" value="CAG0921285.1"/>
    <property type="molecule type" value="Genomic_DNA"/>
</dbReference>
<keyword evidence="5" id="KW-0325">Glycoprotein</keyword>
<keyword evidence="1" id="KW-0147">Chitin-binding</keyword>
<evidence type="ECO:0000313" key="9">
    <source>
        <dbReference type="EMBL" id="CAD7281133.1"/>
    </source>
</evidence>
<dbReference type="AlphaFoldDB" id="A0A7R9GHF9"/>
<proteinExistence type="predicted"/>
<organism evidence="9">
    <name type="scientific">Notodromas monacha</name>
    <dbReference type="NCBI Taxonomy" id="399045"/>
    <lineage>
        <taxon>Eukaryota</taxon>
        <taxon>Metazoa</taxon>
        <taxon>Ecdysozoa</taxon>
        <taxon>Arthropoda</taxon>
        <taxon>Crustacea</taxon>
        <taxon>Oligostraca</taxon>
        <taxon>Ostracoda</taxon>
        <taxon>Podocopa</taxon>
        <taxon>Podocopida</taxon>
        <taxon>Cypridocopina</taxon>
        <taxon>Cypridoidea</taxon>
        <taxon>Cyprididae</taxon>
        <taxon>Notodromas</taxon>
    </lineage>
</organism>
<feature type="domain" description="Chitin-binding type-2" evidence="8">
    <location>
        <begin position="174"/>
        <end position="228"/>
    </location>
</feature>
<dbReference type="Pfam" id="PF01607">
    <property type="entry name" value="CBM_14"/>
    <property type="match status" value="3"/>
</dbReference>
<dbReference type="PROSITE" id="PS50940">
    <property type="entry name" value="CHIT_BIND_II"/>
    <property type="match status" value="3"/>
</dbReference>
<dbReference type="Gene3D" id="2.170.140.10">
    <property type="entry name" value="Chitin binding domain"/>
    <property type="match status" value="3"/>
</dbReference>
<keyword evidence="2 7" id="KW-0732">Signal</keyword>
<evidence type="ECO:0000256" key="1">
    <source>
        <dbReference type="ARBA" id="ARBA00022669"/>
    </source>
</evidence>
<protein>
    <recommendedName>
        <fullName evidence="8">Chitin-binding type-2 domain-containing protein</fullName>
    </recommendedName>
</protein>
<dbReference type="EMBL" id="OA884682">
    <property type="protein sequence ID" value="CAD7281133.1"/>
    <property type="molecule type" value="Genomic_DNA"/>
</dbReference>
<keyword evidence="10" id="KW-1185">Reference proteome</keyword>
<evidence type="ECO:0000256" key="3">
    <source>
        <dbReference type="ARBA" id="ARBA00022737"/>
    </source>
</evidence>
<dbReference type="PANTHER" id="PTHR23301">
    <property type="entry name" value="CHITIN BINDING PERITROPHIN-A"/>
    <property type="match status" value="1"/>
</dbReference>
<dbReference type="InterPro" id="IPR002557">
    <property type="entry name" value="Chitin-bd_dom"/>
</dbReference>
<evidence type="ECO:0000256" key="5">
    <source>
        <dbReference type="ARBA" id="ARBA00023180"/>
    </source>
</evidence>
<evidence type="ECO:0000256" key="2">
    <source>
        <dbReference type="ARBA" id="ARBA00022729"/>
    </source>
</evidence>
<dbReference type="SMART" id="SM00494">
    <property type="entry name" value="ChtBD2"/>
    <property type="match status" value="3"/>
</dbReference>
<evidence type="ECO:0000256" key="7">
    <source>
        <dbReference type="SAM" id="SignalP"/>
    </source>
</evidence>
<evidence type="ECO:0000256" key="6">
    <source>
        <dbReference type="SAM" id="MobiDB-lite"/>
    </source>
</evidence>
<sequence>MANFRLATVLCFAVFLDFSAATNSDSNMMHKVRRPSINNLFYRTRIRKPVVPLSLMNQPRIQNRVFSCPSAYGTYPHEEFCNLYYECHESTAFLFKCPFDWLFDSSMRLCDFPKNVDCNGLTISSPGPNTPTPTAVVTDGTTSSTPAWTTRSPPTTAEVTDALTTQTIRTTPGPFHCPPTDGIYPNPTDCSSFYQCVAGTSFLQECPDGTNFNPETTQCELGDEFCDEKQNGKKNHILMTEELQTTVSEEPETSSTTRAPVATPSTWFECPEPEGDFVSPYNCSVYFQCTNGLPWEVVCPDGLWFDTNLGRCNWAAQVDCQAHPTSSLALHRPRVILPELEEQVLSNESIPEEDELEETTIVEEGTSVTFSTAVTPVNWFEVYNIQ</sequence>
<reference evidence="9" key="1">
    <citation type="submission" date="2020-11" db="EMBL/GenBank/DDBJ databases">
        <authorList>
            <person name="Tran Van P."/>
        </authorList>
    </citation>
    <scope>NUCLEOTIDE SEQUENCE</scope>
</reference>
<feature type="domain" description="Chitin-binding type-2" evidence="8">
    <location>
        <begin position="65"/>
        <end position="120"/>
    </location>
</feature>
<keyword evidence="3" id="KW-0677">Repeat</keyword>
<dbReference type="OrthoDB" id="6340217at2759"/>
<dbReference type="PANTHER" id="PTHR23301:SF0">
    <property type="entry name" value="CHITIN-BINDING TYPE-2 DOMAIN-CONTAINING PROTEIN-RELATED"/>
    <property type="match status" value="1"/>
</dbReference>